<protein>
    <submittedName>
        <fullName evidence="1">Unannotated protein</fullName>
    </submittedName>
</protein>
<evidence type="ECO:0000313" key="1">
    <source>
        <dbReference type="EMBL" id="CAB4760364.1"/>
    </source>
</evidence>
<proteinExistence type="predicted"/>
<accession>A0A6J6UM93</accession>
<sequence length="73" mass="7989">MTRGHPRARNLQVRFRDDEFDALTAYASQQGLPVSTVVRLLVLKAIAPVDDLNAALDRLESDVAAVRRSALSA</sequence>
<dbReference type="EMBL" id="CAEZYZ010000242">
    <property type="protein sequence ID" value="CAB4760364.1"/>
    <property type="molecule type" value="Genomic_DNA"/>
</dbReference>
<dbReference type="AlphaFoldDB" id="A0A6J6UM93"/>
<organism evidence="1">
    <name type="scientific">freshwater metagenome</name>
    <dbReference type="NCBI Taxonomy" id="449393"/>
    <lineage>
        <taxon>unclassified sequences</taxon>
        <taxon>metagenomes</taxon>
        <taxon>ecological metagenomes</taxon>
    </lineage>
</organism>
<name>A0A6J6UM93_9ZZZZ</name>
<gene>
    <name evidence="1" type="ORF">UFOPK2810_01314</name>
</gene>
<reference evidence="1" key="1">
    <citation type="submission" date="2020-05" db="EMBL/GenBank/DDBJ databases">
        <authorList>
            <person name="Chiriac C."/>
            <person name="Salcher M."/>
            <person name="Ghai R."/>
            <person name="Kavagutti S V."/>
        </authorList>
    </citation>
    <scope>NUCLEOTIDE SEQUENCE</scope>
</reference>